<dbReference type="FunFam" id="1.10.510.10:FF:000571">
    <property type="entry name" value="Maternal embryonic leucine zipper kinase"/>
    <property type="match status" value="1"/>
</dbReference>
<organism evidence="11 12">
    <name type="scientific">Prymnesium parvum</name>
    <name type="common">Toxic golden alga</name>
    <dbReference type="NCBI Taxonomy" id="97485"/>
    <lineage>
        <taxon>Eukaryota</taxon>
        <taxon>Haptista</taxon>
        <taxon>Haptophyta</taxon>
        <taxon>Prymnesiophyceae</taxon>
        <taxon>Prymnesiales</taxon>
        <taxon>Prymnesiaceae</taxon>
        <taxon>Prymnesium</taxon>
    </lineage>
</organism>
<dbReference type="PANTHER" id="PTHR24349">
    <property type="entry name" value="SERINE/THREONINE-PROTEIN KINASE"/>
    <property type="match status" value="1"/>
</dbReference>
<evidence type="ECO:0000256" key="2">
    <source>
        <dbReference type="ARBA" id="ARBA00022679"/>
    </source>
</evidence>
<keyword evidence="3 7" id="KW-0547">Nucleotide-binding</keyword>
<dbReference type="SUPFAM" id="SSF47473">
    <property type="entry name" value="EF-hand"/>
    <property type="match status" value="1"/>
</dbReference>
<protein>
    <recommendedName>
        <fullName evidence="13">Non-specific serine/threonine protein kinase</fullName>
    </recommendedName>
</protein>
<dbReference type="Gene3D" id="1.10.510.10">
    <property type="entry name" value="Transferase(Phosphotransferase) domain 1"/>
    <property type="match status" value="1"/>
</dbReference>
<keyword evidence="2" id="KW-0808">Transferase</keyword>
<feature type="domain" description="EF-hand" evidence="10">
    <location>
        <begin position="476"/>
        <end position="511"/>
    </location>
</feature>
<dbReference type="PROSITE" id="PS50222">
    <property type="entry name" value="EF_HAND_2"/>
    <property type="match status" value="2"/>
</dbReference>
<evidence type="ECO:0008006" key="13">
    <source>
        <dbReference type="Google" id="ProtNLM"/>
    </source>
</evidence>
<evidence type="ECO:0000313" key="11">
    <source>
        <dbReference type="EMBL" id="KAL1503257.1"/>
    </source>
</evidence>
<dbReference type="PROSITE" id="PS50011">
    <property type="entry name" value="PROTEIN_KINASE_DOM"/>
    <property type="match status" value="1"/>
</dbReference>
<dbReference type="SMART" id="SM00054">
    <property type="entry name" value="EFh"/>
    <property type="match status" value="3"/>
</dbReference>
<dbReference type="Pfam" id="PF13499">
    <property type="entry name" value="EF-hand_7"/>
    <property type="match status" value="1"/>
</dbReference>
<dbReference type="Gene3D" id="3.30.200.20">
    <property type="entry name" value="Phosphorylase Kinase, domain 1"/>
    <property type="match status" value="1"/>
</dbReference>
<comment type="caution">
    <text evidence="11">The sequence shown here is derived from an EMBL/GenBank/DDBJ whole genome shotgun (WGS) entry which is preliminary data.</text>
</comment>
<dbReference type="InterPro" id="IPR018247">
    <property type="entry name" value="EF_Hand_1_Ca_BS"/>
</dbReference>
<name>A0AB34IMI9_PRYPA</name>
<keyword evidence="12" id="KW-1185">Reference proteome</keyword>
<evidence type="ECO:0000256" key="1">
    <source>
        <dbReference type="ARBA" id="ARBA00022527"/>
    </source>
</evidence>
<dbReference type="AlphaFoldDB" id="A0AB34IMI9"/>
<evidence type="ECO:0000259" key="10">
    <source>
        <dbReference type="PROSITE" id="PS50222"/>
    </source>
</evidence>
<dbReference type="CDD" id="cd05117">
    <property type="entry name" value="STKc_CAMK"/>
    <property type="match status" value="1"/>
</dbReference>
<dbReference type="GO" id="GO:0005524">
    <property type="term" value="F:ATP binding"/>
    <property type="evidence" value="ECO:0007669"/>
    <property type="project" value="UniProtKB-UniRule"/>
</dbReference>
<evidence type="ECO:0000256" key="3">
    <source>
        <dbReference type="ARBA" id="ARBA00022741"/>
    </source>
</evidence>
<dbReference type="GO" id="GO:0005509">
    <property type="term" value="F:calcium ion binding"/>
    <property type="evidence" value="ECO:0007669"/>
    <property type="project" value="InterPro"/>
</dbReference>
<dbReference type="GO" id="GO:0004674">
    <property type="term" value="F:protein serine/threonine kinase activity"/>
    <property type="evidence" value="ECO:0007669"/>
    <property type="project" value="UniProtKB-KW"/>
</dbReference>
<dbReference type="InterPro" id="IPR008271">
    <property type="entry name" value="Ser/Thr_kinase_AS"/>
</dbReference>
<keyword evidence="6 7" id="KW-0067">ATP-binding</keyword>
<evidence type="ECO:0000256" key="6">
    <source>
        <dbReference type="ARBA" id="ARBA00022840"/>
    </source>
</evidence>
<feature type="region of interest" description="Disordered" evidence="8">
    <location>
        <begin position="85"/>
        <end position="139"/>
    </location>
</feature>
<gene>
    <name evidence="11" type="ORF">AB1Y20_011313</name>
</gene>
<dbReference type="Pfam" id="PF00069">
    <property type="entry name" value="Pkinase"/>
    <property type="match status" value="1"/>
</dbReference>
<dbReference type="InterPro" id="IPR002048">
    <property type="entry name" value="EF_hand_dom"/>
</dbReference>
<dbReference type="InterPro" id="IPR017441">
    <property type="entry name" value="Protein_kinase_ATP_BS"/>
</dbReference>
<evidence type="ECO:0000256" key="8">
    <source>
        <dbReference type="SAM" id="MobiDB-lite"/>
    </source>
</evidence>
<dbReference type="PROSITE" id="PS00018">
    <property type="entry name" value="EF_HAND_1"/>
    <property type="match status" value="2"/>
</dbReference>
<dbReference type="FunFam" id="3.30.200.20:FF:000315">
    <property type="entry name" value="Calcium-dependent protein kinase 3"/>
    <property type="match status" value="1"/>
</dbReference>
<dbReference type="InterPro" id="IPR011009">
    <property type="entry name" value="Kinase-like_dom_sf"/>
</dbReference>
<feature type="domain" description="EF-hand" evidence="10">
    <location>
        <begin position="547"/>
        <end position="582"/>
    </location>
</feature>
<dbReference type="InterPro" id="IPR050205">
    <property type="entry name" value="CDPK_Ser/Thr_kinases"/>
</dbReference>
<evidence type="ECO:0000256" key="5">
    <source>
        <dbReference type="ARBA" id="ARBA00022837"/>
    </source>
</evidence>
<dbReference type="SMART" id="SM00220">
    <property type="entry name" value="S_TKc"/>
    <property type="match status" value="1"/>
</dbReference>
<feature type="region of interest" description="Disordered" evidence="8">
    <location>
        <begin position="1"/>
        <end position="50"/>
    </location>
</feature>
<feature type="binding site" evidence="7">
    <location>
        <position position="192"/>
    </location>
    <ligand>
        <name>ATP</name>
        <dbReference type="ChEBI" id="CHEBI:30616"/>
    </ligand>
</feature>
<accession>A0AB34IMI9</accession>
<dbReference type="Pfam" id="PF13202">
    <property type="entry name" value="EF-hand_5"/>
    <property type="match status" value="1"/>
</dbReference>
<evidence type="ECO:0000256" key="4">
    <source>
        <dbReference type="ARBA" id="ARBA00022777"/>
    </source>
</evidence>
<evidence type="ECO:0000256" key="7">
    <source>
        <dbReference type="PROSITE-ProRule" id="PRU10141"/>
    </source>
</evidence>
<dbReference type="InterPro" id="IPR011992">
    <property type="entry name" value="EF-hand-dom_pair"/>
</dbReference>
<reference evidence="11 12" key="1">
    <citation type="journal article" date="2024" name="Science">
        <title>Giant polyketide synthase enzymes in the biosynthesis of giant marine polyether toxins.</title>
        <authorList>
            <person name="Fallon T.R."/>
            <person name="Shende V.V."/>
            <person name="Wierzbicki I.H."/>
            <person name="Pendleton A.L."/>
            <person name="Watervoot N.F."/>
            <person name="Auber R.P."/>
            <person name="Gonzalez D.J."/>
            <person name="Wisecaver J.H."/>
            <person name="Moore B.S."/>
        </authorList>
    </citation>
    <scope>NUCLEOTIDE SEQUENCE [LARGE SCALE GENOMIC DNA]</scope>
    <source>
        <strain evidence="11 12">12B1</strain>
    </source>
</reference>
<keyword evidence="4" id="KW-0418">Kinase</keyword>
<evidence type="ECO:0000259" key="9">
    <source>
        <dbReference type="PROSITE" id="PS50011"/>
    </source>
</evidence>
<dbReference type="PROSITE" id="PS00108">
    <property type="entry name" value="PROTEIN_KINASE_ST"/>
    <property type="match status" value="1"/>
</dbReference>
<proteinExistence type="predicted"/>
<keyword evidence="1" id="KW-0723">Serine/threonine-protein kinase</keyword>
<keyword evidence="5" id="KW-0106">Calcium</keyword>
<evidence type="ECO:0000313" key="12">
    <source>
        <dbReference type="Proteomes" id="UP001515480"/>
    </source>
</evidence>
<dbReference type="Proteomes" id="UP001515480">
    <property type="component" value="Unassembled WGS sequence"/>
</dbReference>
<dbReference type="PROSITE" id="PS00107">
    <property type="entry name" value="PROTEIN_KINASE_ATP"/>
    <property type="match status" value="1"/>
</dbReference>
<dbReference type="EMBL" id="JBGBPQ010000022">
    <property type="protein sequence ID" value="KAL1503257.1"/>
    <property type="molecule type" value="Genomic_DNA"/>
</dbReference>
<dbReference type="Gene3D" id="1.10.238.10">
    <property type="entry name" value="EF-hand"/>
    <property type="match status" value="2"/>
</dbReference>
<sequence length="793" mass="86263">MEGPAAPKRSSLHPLLALFSRKSGFHRKPTERASASSSGRASTTERKDASAQLLARLPRLLFSPPRAAPPPPAFSSIDAIFDEQSHLSRHHASTPSSQRSPPHASQRVAFPLSTRRRSGRATSSEALTPRTPADGRTHKRPSLIGFFVRHSLDAGALESSYETEWGVTLGTGMGGTVKTVRHRLTGVTRAMKTISMDEMGAKSMAELRHEMTVMKRLDHPNIVKLFATYEDAEEKELHMVMEICTGGELVARLLQQGESGFNEASAAQLVKKVLSAIRHCHAHGVVHRDIKLENLLYEHPGASAELKLIDFGLAALDKRRMRGKVGTLSYMAPEVTRAKEYTSACDMWSIGVVAHALLCGSLPFQSDRRDEKIRLIEEAQLDFSSPAWKGVSDEAKDLVSKLLQPDPTRRLNAKQALQHKWIASVGKRSSVGGNKLSAAEQFSHSTGVLRSLQEFSKMEDLKKVILELLAFTTPSEQLEELRQLFVAMDADATGTISLEEFRNALSNNPEISFSEVERLFTVMDVTKKGSVDYNEFLAATIATKRRLDEPSLRTAFAMLDVDNDGMVTKADLMRTIGSAGSDAGAIDAMFDQLGCTSGRLYYGDFLRLMAHGRSGQRARLELGSASFNGSLHISDRSSSDMPASALSAESHRFTRKWRVESAVEMRYRTAYIAGKEALEASFSGALQSFRQSSAKNVIASIEGQSSAKYVIASVDDQSAAKSVAPSVEDQSAAKSVAPSVEDQSAAKSVAPSVEDQSAAKSVAPSVEDGPPSWEPLPGATGRVCERVSVSDYI</sequence>
<dbReference type="InterPro" id="IPR000719">
    <property type="entry name" value="Prot_kinase_dom"/>
</dbReference>
<feature type="domain" description="Protein kinase" evidence="9">
    <location>
        <begin position="163"/>
        <end position="422"/>
    </location>
</feature>
<dbReference type="SUPFAM" id="SSF56112">
    <property type="entry name" value="Protein kinase-like (PK-like)"/>
    <property type="match status" value="1"/>
</dbReference>
<feature type="compositionally biased region" description="Low complexity" evidence="8">
    <location>
        <begin position="32"/>
        <end position="42"/>
    </location>
</feature>
<feature type="region of interest" description="Disordered" evidence="8">
    <location>
        <begin position="722"/>
        <end position="781"/>
    </location>
</feature>